<organism evidence="3 4">
    <name type="scientific">Cohnella zeiphila</name>
    <dbReference type="NCBI Taxonomy" id="2761120"/>
    <lineage>
        <taxon>Bacteria</taxon>
        <taxon>Bacillati</taxon>
        <taxon>Bacillota</taxon>
        <taxon>Bacilli</taxon>
        <taxon>Bacillales</taxon>
        <taxon>Paenibacillaceae</taxon>
        <taxon>Cohnella</taxon>
    </lineage>
</organism>
<sequence>MTVKLGFVGTGGIASFHIKNLVQMEGVELAAFFDTDAQRAQKAASEHAGAKAFSNLDEMLDGSKLDGLYICVPPMAHGEAESKAIERGLPFLVEKPLGLDRGVPEEIARRVAEKKLLTAVGYHWRYNDTMAEAKRLLAESRTGMALGYWMGGMPMVPWWRVMKGSGGQFVEQTTHIVDLLRFLCGEVTEVYAAYALRDMDRQVPGTDVPDVGTVTFKLASGAVATVSNTCLLPVGHHVGLDVYTDRGVLEVRGNELKDITKTETRSVRNVSNPYYVEDEAFVHALRTGDSSRILSDYADALLTHEVTVAANESAAGGKPVAISSGAKEGAGA</sequence>
<dbReference type="SUPFAM" id="SSF55347">
    <property type="entry name" value="Glyceraldehyde-3-phosphate dehydrogenase-like, C-terminal domain"/>
    <property type="match status" value="1"/>
</dbReference>
<dbReference type="InterPro" id="IPR055170">
    <property type="entry name" value="GFO_IDH_MocA-like_dom"/>
</dbReference>
<dbReference type="Proteomes" id="UP000564644">
    <property type="component" value="Unassembled WGS sequence"/>
</dbReference>
<evidence type="ECO:0000313" key="4">
    <source>
        <dbReference type="Proteomes" id="UP000564644"/>
    </source>
</evidence>
<proteinExistence type="predicted"/>
<accession>A0A7X0STU6</accession>
<name>A0A7X0STU6_9BACL</name>
<reference evidence="3 4" key="1">
    <citation type="submission" date="2020-08" db="EMBL/GenBank/DDBJ databases">
        <title>Cohnella phylogeny.</title>
        <authorList>
            <person name="Dunlap C."/>
        </authorList>
    </citation>
    <scope>NUCLEOTIDE SEQUENCE [LARGE SCALE GENOMIC DNA]</scope>
    <source>
        <strain evidence="3 4">CBP 2801</strain>
    </source>
</reference>
<evidence type="ECO:0000313" key="3">
    <source>
        <dbReference type="EMBL" id="MBB6735991.1"/>
    </source>
</evidence>
<feature type="domain" description="GFO/IDH/MocA-like oxidoreductase" evidence="2">
    <location>
        <begin position="157"/>
        <end position="249"/>
    </location>
</feature>
<dbReference type="GO" id="GO:0000166">
    <property type="term" value="F:nucleotide binding"/>
    <property type="evidence" value="ECO:0007669"/>
    <property type="project" value="InterPro"/>
</dbReference>
<dbReference type="InterPro" id="IPR000683">
    <property type="entry name" value="Gfo/Idh/MocA-like_OxRdtase_N"/>
</dbReference>
<keyword evidence="4" id="KW-1185">Reference proteome</keyword>
<dbReference type="Gene3D" id="3.30.360.10">
    <property type="entry name" value="Dihydrodipicolinate Reductase, domain 2"/>
    <property type="match status" value="1"/>
</dbReference>
<evidence type="ECO:0000259" key="2">
    <source>
        <dbReference type="Pfam" id="PF22725"/>
    </source>
</evidence>
<dbReference type="InterPro" id="IPR036291">
    <property type="entry name" value="NAD(P)-bd_dom_sf"/>
</dbReference>
<dbReference type="PANTHER" id="PTHR43249:SF1">
    <property type="entry name" value="D-GLUCOSIDE 3-DEHYDROGENASE"/>
    <property type="match status" value="1"/>
</dbReference>
<protein>
    <submittedName>
        <fullName evidence="3">Gfo/Idh/MocA family oxidoreductase</fullName>
    </submittedName>
</protein>
<dbReference type="SUPFAM" id="SSF51735">
    <property type="entry name" value="NAD(P)-binding Rossmann-fold domains"/>
    <property type="match status" value="1"/>
</dbReference>
<comment type="caution">
    <text evidence="3">The sequence shown here is derived from an EMBL/GenBank/DDBJ whole genome shotgun (WGS) entry which is preliminary data.</text>
</comment>
<dbReference type="PANTHER" id="PTHR43249">
    <property type="entry name" value="UDP-N-ACETYL-2-AMINO-2-DEOXY-D-GLUCURONATE OXIDASE"/>
    <property type="match status" value="1"/>
</dbReference>
<dbReference type="Pfam" id="PF22725">
    <property type="entry name" value="GFO_IDH_MocA_C3"/>
    <property type="match status" value="1"/>
</dbReference>
<dbReference type="AlphaFoldDB" id="A0A7X0STU6"/>
<evidence type="ECO:0000259" key="1">
    <source>
        <dbReference type="Pfam" id="PF01408"/>
    </source>
</evidence>
<gene>
    <name evidence="3" type="ORF">H7C18_34305</name>
</gene>
<dbReference type="Pfam" id="PF01408">
    <property type="entry name" value="GFO_IDH_MocA"/>
    <property type="match status" value="1"/>
</dbReference>
<dbReference type="EMBL" id="JACJVO010000065">
    <property type="protein sequence ID" value="MBB6735991.1"/>
    <property type="molecule type" value="Genomic_DNA"/>
</dbReference>
<feature type="domain" description="Gfo/Idh/MocA-like oxidoreductase N-terminal" evidence="1">
    <location>
        <begin position="4"/>
        <end position="122"/>
    </location>
</feature>
<dbReference type="Gene3D" id="3.40.50.720">
    <property type="entry name" value="NAD(P)-binding Rossmann-like Domain"/>
    <property type="match status" value="1"/>
</dbReference>
<dbReference type="InterPro" id="IPR052515">
    <property type="entry name" value="Gfo/Idh/MocA_Oxidoreductase"/>
</dbReference>